<reference evidence="1 2" key="1">
    <citation type="submission" date="2019-02" db="EMBL/GenBank/DDBJ databases">
        <title>Sequencing the genomes of 1000 actinobacteria strains.</title>
        <authorList>
            <person name="Klenk H.-P."/>
        </authorList>
    </citation>
    <scope>NUCLEOTIDE SEQUENCE [LARGE SCALE GENOMIC DNA]</scope>
    <source>
        <strain evidence="1 2">DSM 45162</strain>
    </source>
</reference>
<accession>A0A4Q7ZMK0</accession>
<dbReference type="AlphaFoldDB" id="A0A4Q7ZMK0"/>
<organism evidence="1 2">
    <name type="scientific">Krasilnikovia cinnamomea</name>
    <dbReference type="NCBI Taxonomy" id="349313"/>
    <lineage>
        <taxon>Bacteria</taxon>
        <taxon>Bacillati</taxon>
        <taxon>Actinomycetota</taxon>
        <taxon>Actinomycetes</taxon>
        <taxon>Micromonosporales</taxon>
        <taxon>Micromonosporaceae</taxon>
        <taxon>Krasilnikovia</taxon>
    </lineage>
</organism>
<dbReference type="RefSeq" id="WP_130510867.1">
    <property type="nucleotide sequence ID" value="NZ_SHKY01000001.1"/>
</dbReference>
<sequence length="158" mass="16751">MNLSFKFALIEVLEGPSAEFSLGHLVVRGSAGTADSTERGPSGAMVVSLSVVDLLYSAQLLIANHRRLARGVEDRYEFIGADSSFQLVLTQARGQVAVHHGRVEIASLPLAEFASVCERDLCGFEESLLATGAMGTAAGDLRAAVADFRRVVAETQVS</sequence>
<protein>
    <submittedName>
        <fullName evidence="1">Uncharacterized protein</fullName>
    </submittedName>
</protein>
<keyword evidence="2" id="KW-1185">Reference proteome</keyword>
<dbReference type="Proteomes" id="UP000292564">
    <property type="component" value="Unassembled WGS sequence"/>
</dbReference>
<name>A0A4Q7ZMK0_9ACTN</name>
<evidence type="ECO:0000313" key="1">
    <source>
        <dbReference type="EMBL" id="RZU52228.1"/>
    </source>
</evidence>
<evidence type="ECO:0000313" key="2">
    <source>
        <dbReference type="Proteomes" id="UP000292564"/>
    </source>
</evidence>
<proteinExistence type="predicted"/>
<dbReference type="EMBL" id="SHKY01000001">
    <property type="protein sequence ID" value="RZU52228.1"/>
    <property type="molecule type" value="Genomic_DNA"/>
</dbReference>
<comment type="caution">
    <text evidence="1">The sequence shown here is derived from an EMBL/GenBank/DDBJ whole genome shotgun (WGS) entry which is preliminary data.</text>
</comment>
<gene>
    <name evidence="1" type="ORF">EV385_4075</name>
</gene>